<dbReference type="EMBL" id="MLIQ01000049">
    <property type="protein sequence ID" value="OHU46065.1"/>
    <property type="molecule type" value="Genomic_DNA"/>
</dbReference>
<evidence type="ECO:0000256" key="1">
    <source>
        <dbReference type="SAM" id="MobiDB-lite"/>
    </source>
</evidence>
<feature type="compositionally biased region" description="Pro residues" evidence="1">
    <location>
        <begin position="144"/>
        <end position="156"/>
    </location>
</feature>
<gene>
    <name evidence="2" type="ORF">BKG82_28060</name>
</gene>
<evidence type="ECO:0000313" key="3">
    <source>
        <dbReference type="Proteomes" id="UP000180043"/>
    </source>
</evidence>
<evidence type="ECO:0000313" key="2">
    <source>
        <dbReference type="EMBL" id="OHU46065.1"/>
    </source>
</evidence>
<feature type="region of interest" description="Disordered" evidence="1">
    <location>
        <begin position="144"/>
        <end position="164"/>
    </location>
</feature>
<sequence>MTELGLPEGADSNFYLAAAAAMTMLAVNFEIQNDVLLTRAEAADVLRPSLTGGGEQLKSAPYSAWLSHMVTECERMSAAYIVAGGLDPEQLLHLIPEVIGRAMRMDAVTRLAYLDVVWRPLWPPTVAELGRAEALQMTSVPLRLLPPPPLNTPPASPGGSGGAS</sequence>
<dbReference type="AlphaFoldDB" id="A0A1S1LI79"/>
<reference evidence="2 3" key="1">
    <citation type="submission" date="2016-10" db="EMBL/GenBank/DDBJ databases">
        <title>Evaluation of Human, Veterinary and Environmental Mycobacterium chelonae Isolates by Core Genome Phylogenomic Analysis, Targeted Gene Comparison, and Anti-microbial Susceptibility Patterns: A Tale of Mistaken Identities.</title>
        <authorList>
            <person name="Fogelson S.B."/>
            <person name="Camus A.C."/>
            <person name="Lorenz W."/>
            <person name="Vasireddy R."/>
            <person name="Vasireddy S."/>
            <person name="Smith T."/>
            <person name="Brown-Elliott B.A."/>
            <person name="Wallace R.J.Jr."/>
            <person name="Hasan N.A."/>
            <person name="Reischl U."/>
            <person name="Sanchez S."/>
        </authorList>
    </citation>
    <scope>NUCLEOTIDE SEQUENCE [LARGE SCALE GENOMIC DNA]</scope>
    <source>
        <strain evidence="2 3">15515</strain>
    </source>
</reference>
<proteinExistence type="predicted"/>
<comment type="caution">
    <text evidence="2">The sequence shown here is derived from an EMBL/GenBank/DDBJ whole genome shotgun (WGS) entry which is preliminary data.</text>
</comment>
<protein>
    <submittedName>
        <fullName evidence="2">Uncharacterized protein</fullName>
    </submittedName>
</protein>
<dbReference type="RefSeq" id="WP_070948088.1">
    <property type="nucleotide sequence ID" value="NZ_MLIQ01000049.1"/>
</dbReference>
<dbReference type="Proteomes" id="UP000180043">
    <property type="component" value="Unassembled WGS sequence"/>
</dbReference>
<name>A0A1S1LI79_MYCCH</name>
<accession>A0A1S1LI79</accession>
<organism evidence="2 3">
    <name type="scientific">Mycobacteroides chelonae</name>
    <name type="common">Mycobacterium chelonae</name>
    <dbReference type="NCBI Taxonomy" id="1774"/>
    <lineage>
        <taxon>Bacteria</taxon>
        <taxon>Bacillati</taxon>
        <taxon>Actinomycetota</taxon>
        <taxon>Actinomycetes</taxon>
        <taxon>Mycobacteriales</taxon>
        <taxon>Mycobacteriaceae</taxon>
        <taxon>Mycobacteroides</taxon>
    </lineage>
</organism>